<dbReference type="HOGENOM" id="CLU_096188_2_2_11"/>
<dbReference type="CDD" id="cd02231">
    <property type="entry name" value="cupin_BLL6423-like"/>
    <property type="match status" value="1"/>
</dbReference>
<dbReference type="PANTHER" id="PTHR36156">
    <property type="entry name" value="SLR2101 PROTEIN"/>
    <property type="match status" value="1"/>
</dbReference>
<evidence type="ECO:0000313" key="3">
    <source>
        <dbReference type="Proteomes" id="UP000019150"/>
    </source>
</evidence>
<gene>
    <name evidence="2" type="ORF">NONO_c27150</name>
</gene>
<evidence type="ECO:0000259" key="1">
    <source>
        <dbReference type="Pfam" id="PF07883"/>
    </source>
</evidence>
<sequence length="160" mass="17138">MAIRNRRVVTGLDAEGRSCIRSDESVADLTTPDPDRPLVWATALPADNRSDGEPAHSPVSLDLFSNGGGFLTVSEMRPGESGPMHATDTVDYVIVLDGSVRMAMEEGEVVLNPGDIVVQRGVAHSWTVVGDKPMTMACIVLPAEPVPGANDQYNIRNMTH</sequence>
<protein>
    <submittedName>
        <fullName evidence="2">Cupin domain-containing protein</fullName>
    </submittedName>
</protein>
<dbReference type="eggNOG" id="COG1917">
    <property type="taxonomic scope" value="Bacteria"/>
</dbReference>
<dbReference type="KEGG" id="nno:NONO_c27150"/>
<dbReference type="Gene3D" id="2.60.120.10">
    <property type="entry name" value="Jelly Rolls"/>
    <property type="match status" value="1"/>
</dbReference>
<dbReference type="PATRIC" id="fig|1415166.3.peg.2783"/>
<dbReference type="InterPro" id="IPR013096">
    <property type="entry name" value="Cupin_2"/>
</dbReference>
<evidence type="ECO:0000313" key="2">
    <source>
        <dbReference type="EMBL" id="AHH17507.1"/>
    </source>
</evidence>
<dbReference type="RefSeq" id="WP_025348978.1">
    <property type="nucleotide sequence ID" value="NZ_CP006850.1"/>
</dbReference>
<dbReference type="AlphaFoldDB" id="W5TE55"/>
<dbReference type="STRING" id="1415166.NONO_c27150"/>
<feature type="domain" description="Cupin type-2" evidence="1">
    <location>
        <begin position="74"/>
        <end position="139"/>
    </location>
</feature>
<dbReference type="EMBL" id="CP006850">
    <property type="protein sequence ID" value="AHH17507.1"/>
    <property type="molecule type" value="Genomic_DNA"/>
</dbReference>
<reference evidence="2 3" key="1">
    <citation type="journal article" date="2014" name="Appl. Environ. Microbiol.">
        <title>Insights into the Microbial Degradation of Rubber and Gutta-Percha by Analysis of the Complete Genome of Nocardia nova SH22a.</title>
        <authorList>
            <person name="Luo Q."/>
            <person name="Hiessl S."/>
            <person name="Poehlein A."/>
            <person name="Daniel R."/>
            <person name="Steinbuchel A."/>
        </authorList>
    </citation>
    <scope>NUCLEOTIDE SEQUENCE [LARGE SCALE GENOMIC DNA]</scope>
    <source>
        <strain evidence="2">SH22a</strain>
    </source>
</reference>
<dbReference type="OrthoDB" id="713485at2"/>
<keyword evidence="3" id="KW-1185">Reference proteome</keyword>
<accession>W5TE55</accession>
<dbReference type="InterPro" id="IPR011051">
    <property type="entry name" value="RmlC_Cupin_sf"/>
</dbReference>
<dbReference type="Pfam" id="PF07883">
    <property type="entry name" value="Cupin_2"/>
    <property type="match status" value="1"/>
</dbReference>
<dbReference type="SUPFAM" id="SSF51182">
    <property type="entry name" value="RmlC-like cupins"/>
    <property type="match status" value="1"/>
</dbReference>
<dbReference type="Proteomes" id="UP000019150">
    <property type="component" value="Chromosome"/>
</dbReference>
<dbReference type="PANTHER" id="PTHR36156:SF2">
    <property type="entry name" value="CUPIN TYPE-2 DOMAIN-CONTAINING PROTEIN"/>
    <property type="match status" value="1"/>
</dbReference>
<organism evidence="2 3">
    <name type="scientific">Nocardia nova SH22a</name>
    <dbReference type="NCBI Taxonomy" id="1415166"/>
    <lineage>
        <taxon>Bacteria</taxon>
        <taxon>Bacillati</taxon>
        <taxon>Actinomycetota</taxon>
        <taxon>Actinomycetes</taxon>
        <taxon>Mycobacteriales</taxon>
        <taxon>Nocardiaceae</taxon>
        <taxon>Nocardia</taxon>
    </lineage>
</organism>
<dbReference type="InterPro" id="IPR047142">
    <property type="entry name" value="OryJ/VirC-like"/>
</dbReference>
<name>W5TE55_9NOCA</name>
<dbReference type="InterPro" id="IPR014710">
    <property type="entry name" value="RmlC-like_jellyroll"/>
</dbReference>
<proteinExistence type="predicted"/>